<evidence type="ECO:0000256" key="1">
    <source>
        <dbReference type="SAM" id="MobiDB-lite"/>
    </source>
</evidence>
<proteinExistence type="predicted"/>
<name>A0ABQ7DFT8_BRACR</name>
<accession>A0ABQ7DFT8</accession>
<protein>
    <submittedName>
        <fullName evidence="2">Uncharacterized protein</fullName>
    </submittedName>
</protein>
<reference evidence="2 3" key="1">
    <citation type="journal article" date="2020" name="BMC Genomics">
        <title>Intraspecific diversification of the crop wild relative Brassica cretica Lam. using demographic model selection.</title>
        <authorList>
            <person name="Kioukis A."/>
            <person name="Michalopoulou V.A."/>
            <person name="Briers L."/>
            <person name="Pirintsos S."/>
            <person name="Studholme D.J."/>
            <person name="Pavlidis P."/>
            <person name="Sarris P.F."/>
        </authorList>
    </citation>
    <scope>NUCLEOTIDE SEQUENCE [LARGE SCALE GENOMIC DNA]</scope>
    <source>
        <strain evidence="3">cv. PFS-1207/04</strain>
    </source>
</reference>
<feature type="region of interest" description="Disordered" evidence="1">
    <location>
        <begin position="255"/>
        <end position="277"/>
    </location>
</feature>
<keyword evidence="3" id="KW-1185">Reference proteome</keyword>
<dbReference type="EMBL" id="QGKV02000649">
    <property type="protein sequence ID" value="KAF3576155.1"/>
    <property type="molecule type" value="Genomic_DNA"/>
</dbReference>
<dbReference type="Proteomes" id="UP000266723">
    <property type="component" value="Unassembled WGS sequence"/>
</dbReference>
<feature type="compositionally biased region" description="Polar residues" evidence="1">
    <location>
        <begin position="255"/>
        <end position="265"/>
    </location>
</feature>
<comment type="caution">
    <text evidence="2">The sequence shown here is derived from an EMBL/GenBank/DDBJ whole genome shotgun (WGS) entry which is preliminary data.</text>
</comment>
<evidence type="ECO:0000313" key="3">
    <source>
        <dbReference type="Proteomes" id="UP000266723"/>
    </source>
</evidence>
<evidence type="ECO:0000313" key="2">
    <source>
        <dbReference type="EMBL" id="KAF3576155.1"/>
    </source>
</evidence>
<sequence length="477" mass="53502">MIAVTRFSAAKDDGWQRRSPSPLSSVEEVKLGVLRRRRETAARLSRRRGNVILVARISDGISAHVLAGAVVCSGPEDFEEARTCAAQQKHLRQSLSLASHKTADRLCLPFAQKEKSRESSRIDLGEAHWLGLATAVFELIVKAHPRTRELQSKIGEAVRETVLRNHLRLSRSSQALEIISSRCEIISSKGKQLQRLCSTHTLSVRTLRSRRRDGRRKEKDHSLHQWRIDDGKAWFLHSSARDKLDVTGTSSSSEKTISFATSSTSHHQRRDGGTSSSHDLARMQWWSSILQDKLTYQISTQASGGHCEPDCRDLTGLGFPLHGSPASSEMRTTLAVSARASGLTFRLDQVSSTAASSKRVSRRTQCWRGPPYSIAIGSNNEVSSCLHHAPSLATSSMASSVSVRLRDFSSRHQHPTSLLRLWLPFHDSARARAYEDWSLSTRFGMLQPVTSLLWFHHFTRRHHRIWVMPEQELSCSL</sequence>
<organism evidence="2 3">
    <name type="scientific">Brassica cretica</name>
    <name type="common">Mustard</name>
    <dbReference type="NCBI Taxonomy" id="69181"/>
    <lineage>
        <taxon>Eukaryota</taxon>
        <taxon>Viridiplantae</taxon>
        <taxon>Streptophyta</taxon>
        <taxon>Embryophyta</taxon>
        <taxon>Tracheophyta</taxon>
        <taxon>Spermatophyta</taxon>
        <taxon>Magnoliopsida</taxon>
        <taxon>eudicotyledons</taxon>
        <taxon>Gunneridae</taxon>
        <taxon>Pentapetalae</taxon>
        <taxon>rosids</taxon>
        <taxon>malvids</taxon>
        <taxon>Brassicales</taxon>
        <taxon>Brassicaceae</taxon>
        <taxon>Brassiceae</taxon>
        <taxon>Brassica</taxon>
    </lineage>
</organism>
<gene>
    <name evidence="2" type="ORF">DY000_02034038</name>
</gene>